<dbReference type="GO" id="GO:0000160">
    <property type="term" value="P:phosphorelay signal transduction system"/>
    <property type="evidence" value="ECO:0007669"/>
    <property type="project" value="InterPro"/>
</dbReference>
<sequence>MSDGQPQPSIRALIVDDHRMLAELLSSALDDRPEITVVGTASSSAEALTAVASLRPDVVVLDYDLPDGDGVALVGPLREAAPNCRVLMLTSYTDPVLLSDAIEAGCAGFVTKRNSTDEIASAVLAVASDETPVSPDMVRSLVRKDHTATGSDLTAREVEVLRLAAQGLSNKEIAEQLFLSVNTVRNHMQRVLNKLGAHSKLEATAIAARLGIVRR</sequence>
<dbReference type="InterPro" id="IPR011006">
    <property type="entry name" value="CheY-like_superfamily"/>
</dbReference>
<dbReference type="CDD" id="cd17535">
    <property type="entry name" value="REC_NarL-like"/>
    <property type="match status" value="1"/>
</dbReference>
<evidence type="ECO:0000259" key="5">
    <source>
        <dbReference type="PROSITE" id="PS50110"/>
    </source>
</evidence>
<accession>A0A4R7I5E2</accession>
<dbReference type="InterPro" id="IPR016032">
    <property type="entry name" value="Sig_transdc_resp-reg_C-effctor"/>
</dbReference>
<gene>
    <name evidence="6" type="ORF">BDK89_3826</name>
</gene>
<dbReference type="PROSITE" id="PS50043">
    <property type="entry name" value="HTH_LUXR_2"/>
    <property type="match status" value="1"/>
</dbReference>
<keyword evidence="1 3" id="KW-0597">Phosphoprotein</keyword>
<dbReference type="GO" id="GO:0006355">
    <property type="term" value="P:regulation of DNA-templated transcription"/>
    <property type="evidence" value="ECO:0007669"/>
    <property type="project" value="InterPro"/>
</dbReference>
<dbReference type="OrthoDB" id="2878275at2"/>
<keyword evidence="7" id="KW-1185">Reference proteome</keyword>
<dbReference type="PROSITE" id="PS00622">
    <property type="entry name" value="HTH_LUXR_1"/>
    <property type="match status" value="1"/>
</dbReference>
<evidence type="ECO:0000313" key="6">
    <source>
        <dbReference type="EMBL" id="TDT18209.1"/>
    </source>
</evidence>
<evidence type="ECO:0000256" key="1">
    <source>
        <dbReference type="ARBA" id="ARBA00022553"/>
    </source>
</evidence>
<dbReference type="RefSeq" id="WP_133870440.1">
    <property type="nucleotide sequence ID" value="NZ_SOAU01000001.1"/>
</dbReference>
<dbReference type="Pfam" id="PF00196">
    <property type="entry name" value="GerE"/>
    <property type="match status" value="1"/>
</dbReference>
<evidence type="ECO:0000256" key="2">
    <source>
        <dbReference type="ARBA" id="ARBA00023125"/>
    </source>
</evidence>
<dbReference type="SUPFAM" id="SSF52172">
    <property type="entry name" value="CheY-like"/>
    <property type="match status" value="1"/>
</dbReference>
<dbReference type="AlphaFoldDB" id="A0A4R7I5E2"/>
<dbReference type="PROSITE" id="PS50110">
    <property type="entry name" value="RESPONSE_REGULATORY"/>
    <property type="match status" value="1"/>
</dbReference>
<protein>
    <submittedName>
        <fullName evidence="6">LuxR family two component transcriptional regulator</fullName>
    </submittedName>
</protein>
<dbReference type="EMBL" id="SOAU01000001">
    <property type="protein sequence ID" value="TDT18209.1"/>
    <property type="molecule type" value="Genomic_DNA"/>
</dbReference>
<dbReference type="PANTHER" id="PTHR43214">
    <property type="entry name" value="TWO-COMPONENT RESPONSE REGULATOR"/>
    <property type="match status" value="1"/>
</dbReference>
<dbReference type="InterPro" id="IPR039420">
    <property type="entry name" value="WalR-like"/>
</dbReference>
<evidence type="ECO:0000313" key="7">
    <source>
        <dbReference type="Proteomes" id="UP000294558"/>
    </source>
</evidence>
<dbReference type="Gene3D" id="3.40.50.2300">
    <property type="match status" value="1"/>
</dbReference>
<dbReference type="Proteomes" id="UP000294558">
    <property type="component" value="Unassembled WGS sequence"/>
</dbReference>
<dbReference type="CDD" id="cd06170">
    <property type="entry name" value="LuxR_C_like"/>
    <property type="match status" value="1"/>
</dbReference>
<comment type="caution">
    <text evidence="6">The sequence shown here is derived from an EMBL/GenBank/DDBJ whole genome shotgun (WGS) entry which is preliminary data.</text>
</comment>
<feature type="modified residue" description="4-aspartylphosphate" evidence="3">
    <location>
        <position position="62"/>
    </location>
</feature>
<evidence type="ECO:0000256" key="3">
    <source>
        <dbReference type="PROSITE-ProRule" id="PRU00169"/>
    </source>
</evidence>
<feature type="domain" description="HTH luxR-type" evidence="4">
    <location>
        <begin position="146"/>
        <end position="211"/>
    </location>
</feature>
<dbReference type="InterPro" id="IPR000792">
    <property type="entry name" value="Tscrpt_reg_LuxR_C"/>
</dbReference>
<organism evidence="6 7">
    <name type="scientific">Ilumatobacter fluminis</name>
    <dbReference type="NCBI Taxonomy" id="467091"/>
    <lineage>
        <taxon>Bacteria</taxon>
        <taxon>Bacillati</taxon>
        <taxon>Actinomycetota</taxon>
        <taxon>Acidimicrobiia</taxon>
        <taxon>Acidimicrobiales</taxon>
        <taxon>Ilumatobacteraceae</taxon>
        <taxon>Ilumatobacter</taxon>
    </lineage>
</organism>
<keyword evidence="2" id="KW-0238">DNA-binding</keyword>
<dbReference type="PRINTS" id="PR00038">
    <property type="entry name" value="HTHLUXR"/>
</dbReference>
<dbReference type="SUPFAM" id="SSF46894">
    <property type="entry name" value="C-terminal effector domain of the bipartite response regulators"/>
    <property type="match status" value="1"/>
</dbReference>
<dbReference type="GO" id="GO:0003677">
    <property type="term" value="F:DNA binding"/>
    <property type="evidence" value="ECO:0007669"/>
    <property type="project" value="UniProtKB-KW"/>
</dbReference>
<reference evidence="6 7" key="1">
    <citation type="submission" date="2019-03" db="EMBL/GenBank/DDBJ databases">
        <title>Sequencing the genomes of 1000 actinobacteria strains.</title>
        <authorList>
            <person name="Klenk H.-P."/>
        </authorList>
    </citation>
    <scope>NUCLEOTIDE SEQUENCE [LARGE SCALE GENOMIC DNA]</scope>
    <source>
        <strain evidence="6 7">DSM 18936</strain>
    </source>
</reference>
<name>A0A4R7I5E2_9ACTN</name>
<dbReference type="SMART" id="SM00421">
    <property type="entry name" value="HTH_LUXR"/>
    <property type="match status" value="1"/>
</dbReference>
<proteinExistence type="predicted"/>
<dbReference type="InterPro" id="IPR001789">
    <property type="entry name" value="Sig_transdc_resp-reg_receiver"/>
</dbReference>
<feature type="domain" description="Response regulatory" evidence="5">
    <location>
        <begin position="11"/>
        <end position="127"/>
    </location>
</feature>
<dbReference type="Pfam" id="PF00072">
    <property type="entry name" value="Response_reg"/>
    <property type="match status" value="1"/>
</dbReference>
<dbReference type="InterPro" id="IPR058245">
    <property type="entry name" value="NreC/VraR/RcsB-like_REC"/>
</dbReference>
<dbReference type="SMART" id="SM00448">
    <property type="entry name" value="REC"/>
    <property type="match status" value="1"/>
</dbReference>
<evidence type="ECO:0000259" key="4">
    <source>
        <dbReference type="PROSITE" id="PS50043"/>
    </source>
</evidence>